<keyword evidence="2" id="KW-1185">Reference proteome</keyword>
<comment type="caution">
    <text evidence="1">The sequence shown here is derived from an EMBL/GenBank/DDBJ whole genome shotgun (WGS) entry which is preliminary data.</text>
</comment>
<evidence type="ECO:0000313" key="2">
    <source>
        <dbReference type="Proteomes" id="UP001172386"/>
    </source>
</evidence>
<proteinExistence type="predicted"/>
<evidence type="ECO:0000313" key="1">
    <source>
        <dbReference type="EMBL" id="KAJ9658425.1"/>
    </source>
</evidence>
<sequence>MAKTSIRALSKTLSQMSQRHASSISSQTRLGMLRQVTKLIRDLAEPADLMAMHRESMLELVTIRSLISMNVFRSLPDQGSISSQDLSKSVGAEESLISRLLRMAVASQLINQLPDKTFTHTKYSRGYAAELGNGVAFKVLYDESFMPLSRLHLWLKEKGLKEPNRQETSPALWLDGSEGKLFFDMLQQDPVRLADFQKCMRVVGDYSLPPSQYYDFGALMDESDRPVLVDIGGGQGQTLVDVLSKCPHIPPDRVVLQDLPAVVATAKRSSLLPADTPIMDYNYNTLQPVQGAKAYLMRRILHSWSDEFCVKILKTNIIPAMAPDSVLLISDYIVPDPVSPDDIGPVSSALAMMALAGKERTLEDFHRVLGEAGLKVTGVFKPADEHFGVVEAKLRDAAEDGAPAASATLRAKL</sequence>
<organism evidence="1 2">
    <name type="scientific">Neophaeococcomyces mojaviensis</name>
    <dbReference type="NCBI Taxonomy" id="3383035"/>
    <lineage>
        <taxon>Eukaryota</taxon>
        <taxon>Fungi</taxon>
        <taxon>Dikarya</taxon>
        <taxon>Ascomycota</taxon>
        <taxon>Pezizomycotina</taxon>
        <taxon>Eurotiomycetes</taxon>
        <taxon>Chaetothyriomycetidae</taxon>
        <taxon>Chaetothyriales</taxon>
        <taxon>Chaetothyriales incertae sedis</taxon>
        <taxon>Neophaeococcomyces</taxon>
    </lineage>
</organism>
<accession>A0ACC3AAP9</accession>
<reference evidence="1" key="1">
    <citation type="submission" date="2022-10" db="EMBL/GenBank/DDBJ databases">
        <title>Culturing micro-colonial fungi from biological soil crusts in the Mojave desert and describing Neophaeococcomyces mojavensis, and introducing the new genera and species Taxawa tesnikishii.</title>
        <authorList>
            <person name="Kurbessoian T."/>
            <person name="Stajich J.E."/>
        </authorList>
    </citation>
    <scope>NUCLEOTIDE SEQUENCE</scope>
    <source>
        <strain evidence="1">JES_112</strain>
    </source>
</reference>
<dbReference type="EMBL" id="JAPDRQ010000051">
    <property type="protein sequence ID" value="KAJ9658425.1"/>
    <property type="molecule type" value="Genomic_DNA"/>
</dbReference>
<name>A0ACC3AAP9_9EURO</name>
<gene>
    <name evidence="1" type="ORF">H2198_003709</name>
</gene>
<dbReference type="Proteomes" id="UP001172386">
    <property type="component" value="Unassembled WGS sequence"/>
</dbReference>
<protein>
    <submittedName>
        <fullName evidence="1">Uncharacterized protein</fullName>
    </submittedName>
</protein>